<dbReference type="Gene3D" id="3.30.1150.10">
    <property type="match status" value="1"/>
</dbReference>
<dbReference type="Proteomes" id="UP000571084">
    <property type="component" value="Unassembled WGS sequence"/>
</dbReference>
<proteinExistence type="predicted"/>
<dbReference type="RefSeq" id="WP_221313825.1">
    <property type="nucleotide sequence ID" value="NZ_JAAOZT010000007.1"/>
</dbReference>
<comment type="caution">
    <text evidence="2">The sequence shown here is derived from an EMBL/GenBank/DDBJ whole genome shotgun (WGS) entry which is preliminary data.</text>
</comment>
<dbReference type="AlphaFoldDB" id="A0A840RWW4"/>
<name>A0A840RWW4_9BURK</name>
<evidence type="ECO:0000313" key="2">
    <source>
        <dbReference type="EMBL" id="MBB5200909.1"/>
    </source>
</evidence>
<dbReference type="SUPFAM" id="SSF74653">
    <property type="entry name" value="TolA/TonB C-terminal domain"/>
    <property type="match status" value="1"/>
</dbReference>
<feature type="region of interest" description="Disordered" evidence="1">
    <location>
        <begin position="64"/>
        <end position="84"/>
    </location>
</feature>
<dbReference type="EMBL" id="JACHHQ010000005">
    <property type="protein sequence ID" value="MBB5200909.1"/>
    <property type="molecule type" value="Genomic_DNA"/>
</dbReference>
<sequence length="291" mass="32187">MLTIALSISLLIHGTLLAVRFTLPDPVRRKPTDPTLEVILVNARHQSEPLKAEALAQVNLDGGGNADAGRARSPLPDMHKTLDGDSLNTAQKRIAELEKKQQQMLSQMQKKAMFAVPQAKPLDQWKDALAPTEGNDLTPEARALRREEAEIAKNIEDYNRRPKKTQITPSTRGVRYARYYKAFADKVERLGTLNFPHKNGSKLYGKLVVSVPIFQDGTIYKKDGGLQVERSSNIAGLDAAALKIVENAAPFSRFPHNMRSGGPDEVWEVIVTLVFSHDGQVETELRSASSD</sequence>
<accession>A0A840RWW4</accession>
<organism evidence="2 3">
    <name type="scientific">Glaciimonas immobilis</name>
    <dbReference type="NCBI Taxonomy" id="728004"/>
    <lineage>
        <taxon>Bacteria</taxon>
        <taxon>Pseudomonadati</taxon>
        <taxon>Pseudomonadota</taxon>
        <taxon>Betaproteobacteria</taxon>
        <taxon>Burkholderiales</taxon>
        <taxon>Oxalobacteraceae</taxon>
        <taxon>Glaciimonas</taxon>
    </lineage>
</organism>
<evidence type="ECO:0000313" key="3">
    <source>
        <dbReference type="Proteomes" id="UP000571084"/>
    </source>
</evidence>
<gene>
    <name evidence="2" type="ORF">HNR39_002751</name>
</gene>
<protein>
    <submittedName>
        <fullName evidence="2">Protein TonB</fullName>
    </submittedName>
</protein>
<reference evidence="2 3" key="1">
    <citation type="submission" date="2020-08" db="EMBL/GenBank/DDBJ databases">
        <title>Genomic Encyclopedia of Type Strains, Phase IV (KMG-IV): sequencing the most valuable type-strain genomes for metagenomic binning, comparative biology and taxonomic classification.</title>
        <authorList>
            <person name="Goeker M."/>
        </authorList>
    </citation>
    <scope>NUCLEOTIDE SEQUENCE [LARGE SCALE GENOMIC DNA]</scope>
    <source>
        <strain evidence="2 3">DSM 23240</strain>
    </source>
</reference>
<evidence type="ECO:0000256" key="1">
    <source>
        <dbReference type="SAM" id="MobiDB-lite"/>
    </source>
</evidence>
<keyword evidence="3" id="KW-1185">Reference proteome</keyword>